<evidence type="ECO:0000313" key="2">
    <source>
        <dbReference type="Proteomes" id="UP000886501"/>
    </source>
</evidence>
<gene>
    <name evidence="1" type="ORF">BDM02DRAFT_2228339</name>
</gene>
<protein>
    <submittedName>
        <fullName evidence="1">Uncharacterized protein</fullName>
    </submittedName>
</protein>
<organism evidence="1 2">
    <name type="scientific">Thelephora ganbajun</name>
    <name type="common">Ganba fungus</name>
    <dbReference type="NCBI Taxonomy" id="370292"/>
    <lineage>
        <taxon>Eukaryota</taxon>
        <taxon>Fungi</taxon>
        <taxon>Dikarya</taxon>
        <taxon>Basidiomycota</taxon>
        <taxon>Agaricomycotina</taxon>
        <taxon>Agaricomycetes</taxon>
        <taxon>Thelephorales</taxon>
        <taxon>Thelephoraceae</taxon>
        <taxon>Thelephora</taxon>
    </lineage>
</organism>
<evidence type="ECO:0000313" key="1">
    <source>
        <dbReference type="EMBL" id="KAF9648583.1"/>
    </source>
</evidence>
<comment type="caution">
    <text evidence="1">The sequence shown here is derived from an EMBL/GenBank/DDBJ whole genome shotgun (WGS) entry which is preliminary data.</text>
</comment>
<proteinExistence type="predicted"/>
<reference evidence="1" key="1">
    <citation type="submission" date="2019-10" db="EMBL/GenBank/DDBJ databases">
        <authorList>
            <consortium name="DOE Joint Genome Institute"/>
            <person name="Kuo A."/>
            <person name="Miyauchi S."/>
            <person name="Kiss E."/>
            <person name="Drula E."/>
            <person name="Kohler A."/>
            <person name="Sanchez-Garcia M."/>
            <person name="Andreopoulos B."/>
            <person name="Barry K.W."/>
            <person name="Bonito G."/>
            <person name="Buee M."/>
            <person name="Carver A."/>
            <person name="Chen C."/>
            <person name="Cichocki N."/>
            <person name="Clum A."/>
            <person name="Culley D."/>
            <person name="Crous P.W."/>
            <person name="Fauchery L."/>
            <person name="Girlanda M."/>
            <person name="Hayes R."/>
            <person name="Keri Z."/>
            <person name="Labutti K."/>
            <person name="Lipzen A."/>
            <person name="Lombard V."/>
            <person name="Magnuson J."/>
            <person name="Maillard F."/>
            <person name="Morin E."/>
            <person name="Murat C."/>
            <person name="Nolan M."/>
            <person name="Ohm R."/>
            <person name="Pangilinan J."/>
            <person name="Pereira M."/>
            <person name="Perotto S."/>
            <person name="Peter M."/>
            <person name="Riley R."/>
            <person name="Sitrit Y."/>
            <person name="Stielow B."/>
            <person name="Szollosi G."/>
            <person name="Zifcakova L."/>
            <person name="Stursova M."/>
            <person name="Spatafora J.W."/>
            <person name="Tedersoo L."/>
            <person name="Vaario L.-M."/>
            <person name="Yamada A."/>
            <person name="Yan M."/>
            <person name="Wang P."/>
            <person name="Xu J."/>
            <person name="Bruns T."/>
            <person name="Baldrian P."/>
            <person name="Vilgalys R."/>
            <person name="Henrissat B."/>
            <person name="Grigoriev I.V."/>
            <person name="Hibbett D."/>
            <person name="Nagy L.G."/>
            <person name="Martin F.M."/>
        </authorList>
    </citation>
    <scope>NUCLEOTIDE SEQUENCE</scope>
    <source>
        <strain evidence="1">P2</strain>
    </source>
</reference>
<sequence length="433" mass="49549">MVSSEPLDSSPLLPLSAPSASGSFSLSASGSLQTHLSSFNSEQRLRSLPSITDDLEKQADSDSDDSDDEVDGDDNRQIAVKQRFWWLVKVFMWFSALFFPISVLGEHGFLSRRPSLNPLSGDYKSGYIPSLWENERLLSKITTLDLQPSRFRYSIFDGFYNSHDLTACIWFNLADFDSTLLWLREWPGPISLILSVDSPHDLGIAQISLNRLVEAPSNGTLPNLRISYLVYVKDSAGDQPNAYLNLVRLVSQTNHVVLFPKPLLELHSTIAYSHFYNTTHLHSRNTPFVLTASRKNFGFPFSPFSPLMVHRDDPTWCDERFDFLESPSVAWEECLWQFWIMKHGGLQPIAAKDPWKTALDANRTTAVFEKRLRDHFRDEVCLLAIRNTLALIHSLDDHETPSNERRLQPVPEKYANQRRWLKKHCRQLKVKGL</sequence>
<accession>A0ACB6ZGS4</accession>
<dbReference type="EMBL" id="MU118011">
    <property type="protein sequence ID" value="KAF9648583.1"/>
    <property type="molecule type" value="Genomic_DNA"/>
</dbReference>
<dbReference type="Proteomes" id="UP000886501">
    <property type="component" value="Unassembled WGS sequence"/>
</dbReference>
<keyword evidence="2" id="KW-1185">Reference proteome</keyword>
<reference evidence="1" key="2">
    <citation type="journal article" date="2020" name="Nat. Commun.">
        <title>Large-scale genome sequencing of mycorrhizal fungi provides insights into the early evolution of symbiotic traits.</title>
        <authorList>
            <person name="Miyauchi S."/>
            <person name="Kiss E."/>
            <person name="Kuo A."/>
            <person name="Drula E."/>
            <person name="Kohler A."/>
            <person name="Sanchez-Garcia M."/>
            <person name="Morin E."/>
            <person name="Andreopoulos B."/>
            <person name="Barry K.W."/>
            <person name="Bonito G."/>
            <person name="Buee M."/>
            <person name="Carver A."/>
            <person name="Chen C."/>
            <person name="Cichocki N."/>
            <person name="Clum A."/>
            <person name="Culley D."/>
            <person name="Crous P.W."/>
            <person name="Fauchery L."/>
            <person name="Girlanda M."/>
            <person name="Hayes R.D."/>
            <person name="Keri Z."/>
            <person name="LaButti K."/>
            <person name="Lipzen A."/>
            <person name="Lombard V."/>
            <person name="Magnuson J."/>
            <person name="Maillard F."/>
            <person name="Murat C."/>
            <person name="Nolan M."/>
            <person name="Ohm R.A."/>
            <person name="Pangilinan J."/>
            <person name="Pereira M.F."/>
            <person name="Perotto S."/>
            <person name="Peter M."/>
            <person name="Pfister S."/>
            <person name="Riley R."/>
            <person name="Sitrit Y."/>
            <person name="Stielow J.B."/>
            <person name="Szollosi G."/>
            <person name="Zifcakova L."/>
            <person name="Stursova M."/>
            <person name="Spatafora J.W."/>
            <person name="Tedersoo L."/>
            <person name="Vaario L.M."/>
            <person name="Yamada A."/>
            <person name="Yan M."/>
            <person name="Wang P."/>
            <person name="Xu J."/>
            <person name="Bruns T."/>
            <person name="Baldrian P."/>
            <person name="Vilgalys R."/>
            <person name="Dunand C."/>
            <person name="Henrissat B."/>
            <person name="Grigoriev I.V."/>
            <person name="Hibbett D."/>
            <person name="Nagy L.G."/>
            <person name="Martin F.M."/>
        </authorList>
    </citation>
    <scope>NUCLEOTIDE SEQUENCE</scope>
    <source>
        <strain evidence="1">P2</strain>
    </source>
</reference>
<name>A0ACB6ZGS4_THEGA</name>